<name>A0A078GJU7_BRANA</name>
<accession>A0A078GJU7</accession>
<feature type="region of interest" description="Disordered" evidence="3">
    <location>
        <begin position="196"/>
        <end position="228"/>
    </location>
</feature>
<evidence type="ECO:0000259" key="4">
    <source>
        <dbReference type="Pfam" id="PF20160"/>
    </source>
</evidence>
<dbReference type="Gramene" id="CDY25442">
    <property type="protein sequence ID" value="CDY25442"/>
    <property type="gene ID" value="GSBRNA2T00032651001"/>
</dbReference>
<dbReference type="Pfam" id="PF20160">
    <property type="entry name" value="C-JID"/>
    <property type="match status" value="1"/>
</dbReference>
<sequence>MACPFHQRNSPLHQKLCYFTTFTKLEKLWDGIKVKIVSRDSLGLTSQDAQILKHFHRFQTPFYPLNQKARKLIYTSDFKYALLPCEEVPAHFPHQATSSSLTINLTPRPLPSSLSFKACILLSICKSFEDGILLMGGVSCHVMDSFCLNQDCPEAGEATLSELVFEFIGHGKNWKVNGCGVRFLVSDCRTNKNAADVDGKEDEIDDDDGDKDENDDDDESTLVPAEAL</sequence>
<organism evidence="5 6">
    <name type="scientific">Brassica napus</name>
    <name type="common">Rape</name>
    <dbReference type="NCBI Taxonomy" id="3708"/>
    <lineage>
        <taxon>Eukaryota</taxon>
        <taxon>Viridiplantae</taxon>
        <taxon>Streptophyta</taxon>
        <taxon>Embryophyta</taxon>
        <taxon>Tracheophyta</taxon>
        <taxon>Spermatophyta</taxon>
        <taxon>Magnoliopsida</taxon>
        <taxon>eudicotyledons</taxon>
        <taxon>Gunneridae</taxon>
        <taxon>Pentapetalae</taxon>
        <taxon>rosids</taxon>
        <taxon>malvids</taxon>
        <taxon>Brassicales</taxon>
        <taxon>Brassicaceae</taxon>
        <taxon>Brassiceae</taxon>
        <taxon>Brassica</taxon>
    </lineage>
</organism>
<evidence type="ECO:0000256" key="1">
    <source>
        <dbReference type="ARBA" id="ARBA00022614"/>
    </source>
</evidence>
<reference evidence="5 6" key="1">
    <citation type="journal article" date="2014" name="Science">
        <title>Plant genetics. Early allopolyploid evolution in the post-Neolithic Brassica napus oilseed genome.</title>
        <authorList>
            <person name="Chalhoub B."/>
            <person name="Denoeud F."/>
            <person name="Liu S."/>
            <person name="Parkin I.A."/>
            <person name="Tang H."/>
            <person name="Wang X."/>
            <person name="Chiquet J."/>
            <person name="Belcram H."/>
            <person name="Tong C."/>
            <person name="Samans B."/>
            <person name="Correa M."/>
            <person name="Da Silva C."/>
            <person name="Just J."/>
            <person name="Falentin C."/>
            <person name="Koh C.S."/>
            <person name="Le Clainche I."/>
            <person name="Bernard M."/>
            <person name="Bento P."/>
            <person name="Noel B."/>
            <person name="Labadie K."/>
            <person name="Alberti A."/>
            <person name="Charles M."/>
            <person name="Arnaud D."/>
            <person name="Guo H."/>
            <person name="Daviaud C."/>
            <person name="Alamery S."/>
            <person name="Jabbari K."/>
            <person name="Zhao M."/>
            <person name="Edger P.P."/>
            <person name="Chelaifa H."/>
            <person name="Tack D."/>
            <person name="Lassalle G."/>
            <person name="Mestiri I."/>
            <person name="Schnel N."/>
            <person name="Le Paslier M.C."/>
            <person name="Fan G."/>
            <person name="Renault V."/>
            <person name="Bayer P.E."/>
            <person name="Golicz A.A."/>
            <person name="Manoli S."/>
            <person name="Lee T.H."/>
            <person name="Thi V.H."/>
            <person name="Chalabi S."/>
            <person name="Hu Q."/>
            <person name="Fan C."/>
            <person name="Tollenaere R."/>
            <person name="Lu Y."/>
            <person name="Battail C."/>
            <person name="Shen J."/>
            <person name="Sidebottom C.H."/>
            <person name="Wang X."/>
            <person name="Canaguier A."/>
            <person name="Chauveau A."/>
            <person name="Berard A."/>
            <person name="Deniot G."/>
            <person name="Guan M."/>
            <person name="Liu Z."/>
            <person name="Sun F."/>
            <person name="Lim Y.P."/>
            <person name="Lyons E."/>
            <person name="Town C.D."/>
            <person name="Bancroft I."/>
            <person name="Wang X."/>
            <person name="Meng J."/>
            <person name="Ma J."/>
            <person name="Pires J.C."/>
            <person name="King G.J."/>
            <person name="Brunel D."/>
            <person name="Delourme R."/>
            <person name="Renard M."/>
            <person name="Aury J.M."/>
            <person name="Adams K.L."/>
            <person name="Batley J."/>
            <person name="Snowdon R.J."/>
            <person name="Tost J."/>
            <person name="Edwards D."/>
            <person name="Zhou Y."/>
            <person name="Hua W."/>
            <person name="Sharpe A.G."/>
            <person name="Paterson A.H."/>
            <person name="Guan C."/>
            <person name="Wincker P."/>
        </authorList>
    </citation>
    <scope>NUCLEOTIDE SEQUENCE [LARGE SCALE GENOMIC DNA]</scope>
    <source>
        <strain evidence="6">cv. Darmor-bzh</strain>
    </source>
</reference>
<gene>
    <name evidence="5" type="primary">BnaC09g39570D</name>
    <name evidence="5" type="ORF">GSBRNA2T00032651001</name>
</gene>
<evidence type="ECO:0000313" key="5">
    <source>
        <dbReference type="EMBL" id="CDY25442.1"/>
    </source>
</evidence>
<dbReference type="PaxDb" id="3708-A0A078GJU7"/>
<evidence type="ECO:0000313" key="6">
    <source>
        <dbReference type="Proteomes" id="UP000028999"/>
    </source>
</evidence>
<keyword evidence="6" id="KW-1185">Reference proteome</keyword>
<protein>
    <submittedName>
        <fullName evidence="5">BnaC09g39570D protein</fullName>
    </submittedName>
</protein>
<feature type="domain" description="C-JID" evidence="4">
    <location>
        <begin position="83"/>
        <end position="184"/>
    </location>
</feature>
<feature type="compositionally biased region" description="Acidic residues" evidence="3">
    <location>
        <begin position="199"/>
        <end position="220"/>
    </location>
</feature>
<dbReference type="Proteomes" id="UP000028999">
    <property type="component" value="Unassembled WGS sequence"/>
</dbReference>
<proteinExistence type="predicted"/>
<dbReference type="AlphaFoldDB" id="A0A078GJU7"/>
<evidence type="ECO:0000256" key="2">
    <source>
        <dbReference type="ARBA" id="ARBA00022737"/>
    </source>
</evidence>
<dbReference type="EMBL" id="LK032175">
    <property type="protein sequence ID" value="CDY25442.1"/>
    <property type="molecule type" value="Genomic_DNA"/>
</dbReference>
<keyword evidence="2" id="KW-0677">Repeat</keyword>
<evidence type="ECO:0000256" key="3">
    <source>
        <dbReference type="SAM" id="MobiDB-lite"/>
    </source>
</evidence>
<dbReference type="InterPro" id="IPR045344">
    <property type="entry name" value="C-JID"/>
</dbReference>
<keyword evidence="1" id="KW-0433">Leucine-rich repeat</keyword>